<dbReference type="InterPro" id="IPR043138">
    <property type="entry name" value="GGT_lsub"/>
</dbReference>
<dbReference type="Gene3D" id="3.60.20.40">
    <property type="match status" value="1"/>
</dbReference>
<comment type="caution">
    <text evidence="2">The sequence shown here is derived from an EMBL/GenBank/DDBJ whole genome shotgun (WGS) entry which is preliminary data.</text>
</comment>
<protein>
    <submittedName>
        <fullName evidence="2">Gamma-glutamyltransferase</fullName>
    </submittedName>
</protein>
<keyword evidence="2" id="KW-0808">Transferase</keyword>
<feature type="region of interest" description="Disordered" evidence="1">
    <location>
        <begin position="14"/>
        <end position="48"/>
    </location>
</feature>
<feature type="region of interest" description="Disordered" evidence="1">
    <location>
        <begin position="533"/>
        <end position="554"/>
    </location>
</feature>
<evidence type="ECO:0000256" key="1">
    <source>
        <dbReference type="SAM" id="MobiDB-lite"/>
    </source>
</evidence>
<dbReference type="InterPro" id="IPR052896">
    <property type="entry name" value="GGT-like_enzyme"/>
</dbReference>
<dbReference type="SUPFAM" id="SSF56235">
    <property type="entry name" value="N-terminal nucleophile aminohydrolases (Ntn hydrolases)"/>
    <property type="match status" value="1"/>
</dbReference>
<dbReference type="InterPro" id="IPR043137">
    <property type="entry name" value="GGT_ssub_C"/>
</dbReference>
<sequence>MDRRTFLASASAVAAAPLSAQQGRPSPQPAVPAPGQGGAPTRTGGPLPGRWVEGEARFVRPDVGPGDRPVGASFASRTAVYGVSGAAGTAHPLATQAAIDILRRGGSAVDAAIAINACLGFLEPTACGIGGDCYAMLWDPRTRQVVGIAGSGASPRGLSLETVRARARSGVLPPLGAVTVSVPGTVDCWWELHRRYGKLPWAALFEPAIAYAEGGAPVPDIVSYYTRRSIAAFRRPGTGIEEVANALRTYAPGGEGPSVGQVFRNPDLAQTYRLIARGGRDAFYRGEIAERIDRYFRRIGGWLRADDLARHRSEWVKPYAADYRGVTVHALGANTQGLATLQMLNMLERFDLRAEGFQSPRSIHLQAEAKRLAYEDRARYYADPNFARVPADWLVSKDYAAERAKLIRPDRINPAVRPGRAPSNGDTTYFTCADRDGMMVSMIQSNFRGMGSGLVADGLGFMFQDRGQLFSLEDGHPNIYAPGKRPFQTIIPGFATRGGEPWMSFGVMGGDMQPQGQTQIIVSRVDYGLDVQSAGDSPRWHHEGSSQSMGEDGPGLPATGLLRLETGVPDATRAALAGMGWAIGEPDGGFGRYQAVERRLDGATRVWAAASEMRADGCALAY</sequence>
<accession>A0A2A2SBE4</accession>
<dbReference type="Gene3D" id="1.10.246.130">
    <property type="match status" value="1"/>
</dbReference>
<proteinExistence type="predicted"/>
<dbReference type="PANTHER" id="PTHR43881:SF1">
    <property type="entry name" value="GAMMA-GLUTAMYLTRANSPEPTIDASE (AFU_ORTHOLOGUE AFUA_4G13580)"/>
    <property type="match status" value="1"/>
</dbReference>
<dbReference type="InterPro" id="IPR029055">
    <property type="entry name" value="Ntn_hydrolases_N"/>
</dbReference>
<dbReference type="GO" id="GO:0016740">
    <property type="term" value="F:transferase activity"/>
    <property type="evidence" value="ECO:0007669"/>
    <property type="project" value="UniProtKB-KW"/>
</dbReference>
<dbReference type="Proteomes" id="UP000218151">
    <property type="component" value="Unassembled WGS sequence"/>
</dbReference>
<dbReference type="AlphaFoldDB" id="A0A2A2SBE4"/>
<dbReference type="PRINTS" id="PR01210">
    <property type="entry name" value="GGTRANSPTASE"/>
</dbReference>
<keyword evidence="3" id="KW-1185">Reference proteome</keyword>
<dbReference type="EMBL" id="NSLI01000005">
    <property type="protein sequence ID" value="PAX06624.1"/>
    <property type="molecule type" value="Genomic_DNA"/>
</dbReference>
<dbReference type="OrthoDB" id="9781342at2"/>
<evidence type="ECO:0000313" key="2">
    <source>
        <dbReference type="EMBL" id="PAX06624.1"/>
    </source>
</evidence>
<reference evidence="3" key="1">
    <citation type="submission" date="2017-09" db="EMBL/GenBank/DDBJ databases">
        <authorList>
            <person name="Feng G."/>
            <person name="Zhu H."/>
        </authorList>
    </citation>
    <scope>NUCLEOTIDE SEQUENCE [LARGE SCALE GENOMIC DNA]</scope>
    <source>
        <strain evidence="3">1PNM-20</strain>
    </source>
</reference>
<dbReference type="Pfam" id="PF01019">
    <property type="entry name" value="G_glu_transpept"/>
    <property type="match status" value="1"/>
</dbReference>
<gene>
    <name evidence="2" type="ORF">CKY28_15890</name>
</gene>
<dbReference type="RefSeq" id="WP_095999369.1">
    <property type="nucleotide sequence ID" value="NZ_NSLI01000005.1"/>
</dbReference>
<name>A0A2A2SBE4_9SPHN</name>
<evidence type="ECO:0000313" key="3">
    <source>
        <dbReference type="Proteomes" id="UP000218151"/>
    </source>
</evidence>
<dbReference type="PANTHER" id="PTHR43881">
    <property type="entry name" value="GAMMA-GLUTAMYLTRANSPEPTIDASE (AFU_ORTHOLOGUE AFUA_4G13580)"/>
    <property type="match status" value="1"/>
</dbReference>
<organism evidence="2 3">
    <name type="scientific">Sphingomonas lenta</name>
    <dbReference type="NCBI Taxonomy" id="1141887"/>
    <lineage>
        <taxon>Bacteria</taxon>
        <taxon>Pseudomonadati</taxon>
        <taxon>Pseudomonadota</taxon>
        <taxon>Alphaproteobacteria</taxon>
        <taxon>Sphingomonadales</taxon>
        <taxon>Sphingomonadaceae</taxon>
        <taxon>Sphingomonas</taxon>
    </lineage>
</organism>